<evidence type="ECO:0000313" key="2">
    <source>
        <dbReference type="Proteomes" id="UP001177003"/>
    </source>
</evidence>
<organism evidence="1 2">
    <name type="scientific">Lactuca saligna</name>
    <name type="common">Willowleaf lettuce</name>
    <dbReference type="NCBI Taxonomy" id="75948"/>
    <lineage>
        <taxon>Eukaryota</taxon>
        <taxon>Viridiplantae</taxon>
        <taxon>Streptophyta</taxon>
        <taxon>Embryophyta</taxon>
        <taxon>Tracheophyta</taxon>
        <taxon>Spermatophyta</taxon>
        <taxon>Magnoliopsida</taxon>
        <taxon>eudicotyledons</taxon>
        <taxon>Gunneridae</taxon>
        <taxon>Pentapetalae</taxon>
        <taxon>asterids</taxon>
        <taxon>campanulids</taxon>
        <taxon>Asterales</taxon>
        <taxon>Asteraceae</taxon>
        <taxon>Cichorioideae</taxon>
        <taxon>Cichorieae</taxon>
        <taxon>Lactucinae</taxon>
        <taxon>Lactuca</taxon>
    </lineage>
</organism>
<dbReference type="EMBL" id="OX465080">
    <property type="protein sequence ID" value="CAI9279262.1"/>
    <property type="molecule type" value="Genomic_DNA"/>
</dbReference>
<dbReference type="Proteomes" id="UP001177003">
    <property type="component" value="Chromosome 4"/>
</dbReference>
<sequence>MESVDHIYYRPHLQKNRRNKHLQSARRRLQEDLFFKVCSLQEDYYLFLRSVDWNLRTTSAEEEVDQTFVICKKKTACFLRSADWSLRTTSVKEGVDQTSAVCKKKNVCFLRSSDWTKRTTSTEEEVDQTFAFRKKTVCFLRSTDC</sequence>
<gene>
    <name evidence="1" type="ORF">LSALG_LOCUS19073</name>
</gene>
<protein>
    <submittedName>
        <fullName evidence="1">Uncharacterized protein</fullName>
    </submittedName>
</protein>
<evidence type="ECO:0000313" key="1">
    <source>
        <dbReference type="EMBL" id="CAI9279262.1"/>
    </source>
</evidence>
<name>A0AA35YSS5_LACSI</name>
<proteinExistence type="predicted"/>
<reference evidence="1" key="1">
    <citation type="submission" date="2023-04" db="EMBL/GenBank/DDBJ databases">
        <authorList>
            <person name="Vijverberg K."/>
            <person name="Xiong W."/>
            <person name="Schranz E."/>
        </authorList>
    </citation>
    <scope>NUCLEOTIDE SEQUENCE</scope>
</reference>
<keyword evidence="2" id="KW-1185">Reference proteome</keyword>
<dbReference type="AlphaFoldDB" id="A0AA35YSS5"/>
<accession>A0AA35YSS5</accession>